<evidence type="ECO:0000313" key="3">
    <source>
        <dbReference type="Proteomes" id="UP001147733"/>
    </source>
</evidence>
<dbReference type="Proteomes" id="UP001147733">
    <property type="component" value="Unassembled WGS sequence"/>
</dbReference>
<keyword evidence="1" id="KW-0812">Transmembrane</keyword>
<dbReference type="GO" id="GO:0016705">
    <property type="term" value="F:oxidoreductase activity, acting on paired donors, with incorporation or reduction of molecular oxygen"/>
    <property type="evidence" value="ECO:0007669"/>
    <property type="project" value="InterPro"/>
</dbReference>
<dbReference type="GO" id="GO:0005506">
    <property type="term" value="F:iron ion binding"/>
    <property type="evidence" value="ECO:0007669"/>
    <property type="project" value="InterPro"/>
</dbReference>
<dbReference type="AlphaFoldDB" id="A0A9W9NVA8"/>
<dbReference type="InterPro" id="IPR036396">
    <property type="entry name" value="Cyt_P450_sf"/>
</dbReference>
<evidence type="ECO:0000313" key="2">
    <source>
        <dbReference type="EMBL" id="KAJ5226687.1"/>
    </source>
</evidence>
<dbReference type="EMBL" id="JAPQKT010000006">
    <property type="protein sequence ID" value="KAJ5226687.1"/>
    <property type="molecule type" value="Genomic_DNA"/>
</dbReference>
<sequence>MLLTTLSPSQGLITTFLVYWTGWIIYARFFHPLHNILGPFLSSISRAWLVYKSARGDMEYTQCALHKRYGHLARIAPNEISCSGPSEIKTVFYDAWGSNKVNKGYEGHFQSCDENSYTERRVLEPEDAISSCTQSLCDTMREFSRSKSKVDLAL</sequence>
<protein>
    <submittedName>
        <fullName evidence="2">Cytochrome P450</fullName>
    </submittedName>
</protein>
<dbReference type="OrthoDB" id="3945418at2759"/>
<accession>A0A9W9NVA8</accession>
<organism evidence="2 3">
    <name type="scientific">Penicillium citrinum</name>
    <dbReference type="NCBI Taxonomy" id="5077"/>
    <lineage>
        <taxon>Eukaryota</taxon>
        <taxon>Fungi</taxon>
        <taxon>Dikarya</taxon>
        <taxon>Ascomycota</taxon>
        <taxon>Pezizomycotina</taxon>
        <taxon>Eurotiomycetes</taxon>
        <taxon>Eurotiomycetidae</taxon>
        <taxon>Eurotiales</taxon>
        <taxon>Aspergillaceae</taxon>
        <taxon>Penicillium</taxon>
    </lineage>
</organism>
<dbReference type="RefSeq" id="XP_056499052.1">
    <property type="nucleotide sequence ID" value="XM_056645611.1"/>
</dbReference>
<reference evidence="2" key="2">
    <citation type="journal article" date="2023" name="IMA Fungus">
        <title>Comparative genomic study of the Penicillium genus elucidates a diverse pangenome and 15 lateral gene transfer events.</title>
        <authorList>
            <person name="Petersen C."/>
            <person name="Sorensen T."/>
            <person name="Nielsen M.R."/>
            <person name="Sondergaard T.E."/>
            <person name="Sorensen J.L."/>
            <person name="Fitzpatrick D.A."/>
            <person name="Frisvad J.C."/>
            <person name="Nielsen K.L."/>
        </authorList>
    </citation>
    <scope>NUCLEOTIDE SEQUENCE</scope>
    <source>
        <strain evidence="2">IBT 23319</strain>
    </source>
</reference>
<feature type="transmembrane region" description="Helical" evidence="1">
    <location>
        <begin position="12"/>
        <end position="30"/>
    </location>
</feature>
<comment type="caution">
    <text evidence="2">The sequence shown here is derived from an EMBL/GenBank/DDBJ whole genome shotgun (WGS) entry which is preliminary data.</text>
</comment>
<dbReference type="GO" id="GO:0004497">
    <property type="term" value="F:monooxygenase activity"/>
    <property type="evidence" value="ECO:0007669"/>
    <property type="project" value="InterPro"/>
</dbReference>
<keyword evidence="3" id="KW-1185">Reference proteome</keyword>
<gene>
    <name evidence="2" type="ORF">N7469_006693</name>
</gene>
<dbReference type="GeneID" id="81384778"/>
<proteinExistence type="predicted"/>
<dbReference type="SUPFAM" id="SSF48264">
    <property type="entry name" value="Cytochrome P450"/>
    <property type="match status" value="1"/>
</dbReference>
<dbReference type="GO" id="GO:0020037">
    <property type="term" value="F:heme binding"/>
    <property type="evidence" value="ECO:0007669"/>
    <property type="project" value="InterPro"/>
</dbReference>
<evidence type="ECO:0000256" key="1">
    <source>
        <dbReference type="SAM" id="Phobius"/>
    </source>
</evidence>
<dbReference type="Gene3D" id="1.10.630.10">
    <property type="entry name" value="Cytochrome P450"/>
    <property type="match status" value="1"/>
</dbReference>
<reference evidence="2" key="1">
    <citation type="submission" date="2022-11" db="EMBL/GenBank/DDBJ databases">
        <authorList>
            <person name="Petersen C."/>
        </authorList>
    </citation>
    <scope>NUCLEOTIDE SEQUENCE</scope>
    <source>
        <strain evidence="2">IBT 23319</strain>
    </source>
</reference>
<keyword evidence="1" id="KW-0472">Membrane</keyword>
<keyword evidence="1" id="KW-1133">Transmembrane helix</keyword>
<name>A0A9W9NVA8_PENCI</name>